<keyword evidence="1" id="KW-0723">Serine/threonine-protein kinase</keyword>
<dbReference type="Proteomes" id="UP000291591">
    <property type="component" value="Unassembled WGS sequence"/>
</dbReference>
<comment type="caution">
    <text evidence="4">The sequence shown here is derived from an EMBL/GenBank/DDBJ whole genome shotgun (WGS) entry which is preliminary data.</text>
</comment>
<dbReference type="InterPro" id="IPR050267">
    <property type="entry name" value="Anti-sigma-factor_SerPK"/>
</dbReference>
<keyword evidence="1" id="KW-0808">Transferase</keyword>
<feature type="compositionally biased region" description="Basic and acidic residues" evidence="2">
    <location>
        <begin position="164"/>
        <end position="173"/>
    </location>
</feature>
<feature type="domain" description="Histidine kinase/HSP90-like ATPase" evidence="3">
    <location>
        <begin position="193"/>
        <end position="309"/>
    </location>
</feature>
<proteinExistence type="predicted"/>
<dbReference type="PANTHER" id="PTHR35526:SF3">
    <property type="entry name" value="ANTI-SIGMA-F FACTOR RSBW"/>
    <property type="match status" value="1"/>
</dbReference>
<protein>
    <submittedName>
        <fullName evidence="4">Anti-sigma regulatory factor (Ser/Thr protein kinase)</fullName>
    </submittedName>
</protein>
<keyword evidence="5" id="KW-1185">Reference proteome</keyword>
<organism evidence="4 5">
    <name type="scientific">Pseudonocardia sediminis</name>
    <dbReference type="NCBI Taxonomy" id="1397368"/>
    <lineage>
        <taxon>Bacteria</taxon>
        <taxon>Bacillati</taxon>
        <taxon>Actinomycetota</taxon>
        <taxon>Actinomycetes</taxon>
        <taxon>Pseudonocardiales</taxon>
        <taxon>Pseudonocardiaceae</taxon>
        <taxon>Pseudonocardia</taxon>
    </lineage>
</organism>
<keyword evidence="1" id="KW-0418">Kinase</keyword>
<reference evidence="4 5" key="1">
    <citation type="submission" date="2019-02" db="EMBL/GenBank/DDBJ databases">
        <title>Sequencing the genomes of 1000 actinobacteria strains.</title>
        <authorList>
            <person name="Klenk H.-P."/>
        </authorList>
    </citation>
    <scope>NUCLEOTIDE SEQUENCE [LARGE SCALE GENOMIC DNA]</scope>
    <source>
        <strain evidence="4 5">DSM 45779</strain>
    </source>
</reference>
<sequence length="315" mass="33544">MTAVPAGTVHRAVPFADTGHQAEVLSAPLREALERGDRALAVVDPGCRAELDRTLGADAGVEFRTPEDMHSAPAFTVATRWARIAREATGRDGTRMTTVGQHIDTLPVTDPGYWTRLDVALDRVLDGLPVTMLCCFPDRPGARDVAATLHDALLVDGGEVPSTSRRDPRDLLAEHPQAPPADLGEPLFEMDVDLAALGTLRRTVHTEATLSGLGPSRTSDLVLALNEIATNGVEHGSGLPRLRLWRGPEGLTGEVADSGRTRLPFPGMLAPPPAGVRGRGLWLASELTDVLQVWTADDDPDCPAGTVVRVLMTPP</sequence>
<feature type="region of interest" description="Disordered" evidence="2">
    <location>
        <begin position="158"/>
        <end position="185"/>
    </location>
</feature>
<dbReference type="InterPro" id="IPR036890">
    <property type="entry name" value="HATPase_C_sf"/>
</dbReference>
<evidence type="ECO:0000256" key="1">
    <source>
        <dbReference type="ARBA" id="ARBA00022527"/>
    </source>
</evidence>
<dbReference type="Pfam" id="PF13581">
    <property type="entry name" value="HATPase_c_2"/>
    <property type="match status" value="1"/>
</dbReference>
<dbReference type="RefSeq" id="WP_130292951.1">
    <property type="nucleotide sequence ID" value="NZ_SHKL01000001.1"/>
</dbReference>
<dbReference type="CDD" id="cd16936">
    <property type="entry name" value="HATPase_RsbW-like"/>
    <property type="match status" value="1"/>
</dbReference>
<dbReference type="Gene3D" id="3.30.565.10">
    <property type="entry name" value="Histidine kinase-like ATPase, C-terminal domain"/>
    <property type="match status" value="1"/>
</dbReference>
<dbReference type="PANTHER" id="PTHR35526">
    <property type="entry name" value="ANTI-SIGMA-F FACTOR RSBW-RELATED"/>
    <property type="match status" value="1"/>
</dbReference>
<dbReference type="AlphaFoldDB" id="A0A4Q7V2Q5"/>
<gene>
    <name evidence="4" type="ORF">EV383_5805</name>
</gene>
<evidence type="ECO:0000259" key="3">
    <source>
        <dbReference type="Pfam" id="PF13581"/>
    </source>
</evidence>
<evidence type="ECO:0000313" key="5">
    <source>
        <dbReference type="Proteomes" id="UP000291591"/>
    </source>
</evidence>
<dbReference type="GO" id="GO:0004674">
    <property type="term" value="F:protein serine/threonine kinase activity"/>
    <property type="evidence" value="ECO:0007669"/>
    <property type="project" value="UniProtKB-KW"/>
</dbReference>
<evidence type="ECO:0000313" key="4">
    <source>
        <dbReference type="EMBL" id="RZT88852.1"/>
    </source>
</evidence>
<evidence type="ECO:0000256" key="2">
    <source>
        <dbReference type="SAM" id="MobiDB-lite"/>
    </source>
</evidence>
<dbReference type="OrthoDB" id="4088450at2"/>
<dbReference type="InterPro" id="IPR003594">
    <property type="entry name" value="HATPase_dom"/>
</dbReference>
<name>A0A4Q7V2Q5_PSEST</name>
<accession>A0A4Q7V2Q5</accession>
<dbReference type="EMBL" id="SHKL01000001">
    <property type="protein sequence ID" value="RZT88852.1"/>
    <property type="molecule type" value="Genomic_DNA"/>
</dbReference>